<gene>
    <name evidence="15" type="ORF">GDO81_026489</name>
    <name evidence="14" type="ORF">GDO81_026735</name>
</gene>
<comment type="similarity">
    <text evidence="2 11">Belongs to the G-protein coupled receptor T2R family.</text>
</comment>
<evidence type="ECO:0000313" key="16">
    <source>
        <dbReference type="Proteomes" id="UP000824782"/>
    </source>
</evidence>
<evidence type="ECO:0000256" key="8">
    <source>
        <dbReference type="ARBA" id="ARBA00023136"/>
    </source>
</evidence>
<dbReference type="AlphaFoldDB" id="A0AAV6YZ74"/>
<evidence type="ECO:0000256" key="7">
    <source>
        <dbReference type="ARBA" id="ARBA00023040"/>
    </source>
</evidence>
<dbReference type="GO" id="GO:0004930">
    <property type="term" value="F:G protein-coupled receptor activity"/>
    <property type="evidence" value="ECO:0007669"/>
    <property type="project" value="UniProtKB-KW"/>
</dbReference>
<dbReference type="Proteomes" id="UP000824782">
    <property type="component" value="Unassembled WGS sequence"/>
</dbReference>
<keyword evidence="7 12" id="KW-0297">G-protein coupled receptor</keyword>
<comment type="caution">
    <text evidence="15">The sequence shown here is derived from an EMBL/GenBank/DDBJ whole genome shotgun (WGS) entry which is preliminary data.</text>
</comment>
<evidence type="ECO:0000256" key="2">
    <source>
        <dbReference type="ARBA" id="ARBA00007376"/>
    </source>
</evidence>
<evidence type="ECO:0000256" key="1">
    <source>
        <dbReference type="ARBA" id="ARBA00004141"/>
    </source>
</evidence>
<evidence type="ECO:0000256" key="4">
    <source>
        <dbReference type="ARBA" id="ARBA00022606"/>
    </source>
</evidence>
<protein>
    <recommendedName>
        <fullName evidence="12">Taste receptor type 2</fullName>
    </recommendedName>
</protein>
<evidence type="ECO:0000256" key="12">
    <source>
        <dbReference type="RuleBase" id="RU004424"/>
    </source>
</evidence>
<feature type="transmembrane region" description="Helical" evidence="13">
    <location>
        <begin position="52"/>
        <end position="75"/>
    </location>
</feature>
<dbReference type="SUPFAM" id="SSF81321">
    <property type="entry name" value="Family A G protein-coupled receptor-like"/>
    <property type="match status" value="1"/>
</dbReference>
<proteinExistence type="inferred from homology"/>
<dbReference type="GO" id="GO:0016020">
    <property type="term" value="C:membrane"/>
    <property type="evidence" value="ECO:0007669"/>
    <property type="project" value="UniProtKB-SubCell"/>
</dbReference>
<feature type="transmembrane region" description="Helical" evidence="13">
    <location>
        <begin position="177"/>
        <end position="204"/>
    </location>
</feature>
<keyword evidence="3 12" id="KW-0919">Taste</keyword>
<feature type="transmembrane region" description="Helical" evidence="13">
    <location>
        <begin position="20"/>
        <end position="40"/>
    </location>
</feature>
<keyword evidence="4 12" id="KW-0716">Sensory transduction</keyword>
<feature type="transmembrane region" description="Helical" evidence="13">
    <location>
        <begin position="225"/>
        <end position="246"/>
    </location>
</feature>
<dbReference type="EMBL" id="WNYA01004988">
    <property type="protein sequence ID" value="KAG8542423.1"/>
    <property type="molecule type" value="Genomic_DNA"/>
</dbReference>
<comment type="subcellular location">
    <subcellularLocation>
        <location evidence="1 12">Membrane</location>
        <topology evidence="1 12">Multi-pass membrane protein</topology>
    </subcellularLocation>
</comment>
<evidence type="ECO:0000256" key="13">
    <source>
        <dbReference type="SAM" id="Phobius"/>
    </source>
</evidence>
<evidence type="ECO:0000256" key="11">
    <source>
        <dbReference type="RuleBase" id="RU004423"/>
    </source>
</evidence>
<dbReference type="InterPro" id="IPR007960">
    <property type="entry name" value="TAS2R"/>
</dbReference>
<name>A0AAV6YZ74_ENGPU</name>
<keyword evidence="5 12" id="KW-0812">Transmembrane</keyword>
<keyword evidence="10 12" id="KW-0807">Transducer</keyword>
<keyword evidence="6 13" id="KW-1133">Transmembrane helix</keyword>
<dbReference type="GO" id="GO:0033038">
    <property type="term" value="F:bitter taste receptor activity"/>
    <property type="evidence" value="ECO:0007669"/>
    <property type="project" value="InterPro"/>
</dbReference>
<evidence type="ECO:0000256" key="3">
    <source>
        <dbReference type="ARBA" id="ARBA00022480"/>
    </source>
</evidence>
<evidence type="ECO:0000256" key="9">
    <source>
        <dbReference type="ARBA" id="ARBA00023170"/>
    </source>
</evidence>
<evidence type="ECO:0000256" key="5">
    <source>
        <dbReference type="ARBA" id="ARBA00022692"/>
    </source>
</evidence>
<keyword evidence="9 12" id="KW-0675">Receptor</keyword>
<dbReference type="EMBL" id="WNYA01004770">
    <property type="protein sequence ID" value="KAG8542569.1"/>
    <property type="molecule type" value="Genomic_DNA"/>
</dbReference>
<reference evidence="15" key="1">
    <citation type="thesis" date="2020" institute="ProQuest LLC" country="789 East Eisenhower Parkway, Ann Arbor, MI, USA">
        <title>Comparative Genomics and Chromosome Evolution.</title>
        <authorList>
            <person name="Mudd A.B."/>
        </authorList>
    </citation>
    <scope>NUCLEOTIDE SEQUENCE</scope>
    <source>
        <strain evidence="15">237g6f4</strain>
        <tissue evidence="15">Blood</tissue>
    </source>
</reference>
<feature type="transmembrane region" description="Helical" evidence="13">
    <location>
        <begin position="132"/>
        <end position="157"/>
    </location>
</feature>
<keyword evidence="16" id="KW-1185">Reference proteome</keyword>
<sequence>MAENTYYIPQLGLVIAVEISYTAGLMTNLFIVGVTALDCLKGRPLTPADHLITGIATSRIIFQLIILFNVSWIIFNGEHSEAFDVAIYFLGNYSVYCNICFSVLLSVFYSLKISNFHNVFFLCLRKMITQRLLGLTIIFVLLSIGYSLVVFLLHLPVTWNNSTQSDNGSDHLRFMMYVLYMLWNVLPFFFYAVSCFALLGSLFHHMCRMRRENNVIGRMDAYTKTIKFTIVSFWCFALYVTINVYGTYFLDFFALVLAWNSFLLLHSMYLIYMTARLREYLWKILQSLVPEPAVSMYNNDTVPQPTEL</sequence>
<organism evidence="15 16">
    <name type="scientific">Engystomops pustulosus</name>
    <name type="common">Tungara frog</name>
    <name type="synonym">Physalaemus pustulosus</name>
    <dbReference type="NCBI Taxonomy" id="76066"/>
    <lineage>
        <taxon>Eukaryota</taxon>
        <taxon>Metazoa</taxon>
        <taxon>Chordata</taxon>
        <taxon>Craniata</taxon>
        <taxon>Vertebrata</taxon>
        <taxon>Euteleostomi</taxon>
        <taxon>Amphibia</taxon>
        <taxon>Batrachia</taxon>
        <taxon>Anura</taxon>
        <taxon>Neobatrachia</taxon>
        <taxon>Hyloidea</taxon>
        <taxon>Leptodactylidae</taxon>
        <taxon>Leiuperinae</taxon>
        <taxon>Engystomops</taxon>
    </lineage>
</organism>
<dbReference type="PANTHER" id="PTHR11394">
    <property type="entry name" value="TASTE RECEPTOR TYPE 2"/>
    <property type="match status" value="1"/>
</dbReference>
<evidence type="ECO:0000313" key="15">
    <source>
        <dbReference type="EMBL" id="KAG8542569.1"/>
    </source>
</evidence>
<feature type="transmembrane region" description="Helical" evidence="13">
    <location>
        <begin position="87"/>
        <end position="111"/>
    </location>
</feature>
<dbReference type="PANTHER" id="PTHR11394:SF160">
    <property type="entry name" value="TASTE RECEPTOR TYPE 2"/>
    <property type="match status" value="1"/>
</dbReference>
<dbReference type="Pfam" id="PF05296">
    <property type="entry name" value="TAS2R"/>
    <property type="match status" value="1"/>
</dbReference>
<evidence type="ECO:0000256" key="10">
    <source>
        <dbReference type="ARBA" id="ARBA00023224"/>
    </source>
</evidence>
<feature type="transmembrane region" description="Helical" evidence="13">
    <location>
        <begin position="252"/>
        <end position="272"/>
    </location>
</feature>
<evidence type="ECO:0000256" key="6">
    <source>
        <dbReference type="ARBA" id="ARBA00022989"/>
    </source>
</evidence>
<evidence type="ECO:0000313" key="14">
    <source>
        <dbReference type="EMBL" id="KAG8542423.1"/>
    </source>
</evidence>
<keyword evidence="8 12" id="KW-0472">Membrane</keyword>
<accession>A0AAV6YZ74</accession>